<dbReference type="PANTHER" id="PTHR43506">
    <property type="entry name" value="BIOTIN/LIPOATE A/B PROTEIN LIGASE FAMILY"/>
    <property type="match status" value="1"/>
</dbReference>
<dbReference type="EMBL" id="JAVEPI010000003">
    <property type="protein sequence ID" value="KAK1442996.1"/>
    <property type="molecule type" value="Genomic_DNA"/>
</dbReference>
<proteinExistence type="predicted"/>
<dbReference type="InterPro" id="IPR045864">
    <property type="entry name" value="aa-tRNA-synth_II/BPL/LPL"/>
</dbReference>
<dbReference type="Proteomes" id="UP001230268">
    <property type="component" value="Unassembled WGS sequence"/>
</dbReference>
<dbReference type="InterPro" id="IPR053264">
    <property type="entry name" value="Lipoate-ligase_2_inactive"/>
</dbReference>
<reference evidence="2" key="1">
    <citation type="submission" date="2023-08" db="EMBL/GenBank/DDBJ databases">
        <title>Draft sequence of the Babesia gibsoni genome.</title>
        <authorList>
            <person name="Yamagishi J.Y."/>
            <person name="Xuan X.X."/>
        </authorList>
    </citation>
    <scope>NUCLEOTIDE SEQUENCE</scope>
    <source>
        <strain evidence="2">Azabu</strain>
    </source>
</reference>
<feature type="domain" description="BPL/LPL catalytic" evidence="1">
    <location>
        <begin position="30"/>
        <end position="254"/>
    </location>
</feature>
<evidence type="ECO:0000259" key="1">
    <source>
        <dbReference type="Pfam" id="PF21948"/>
    </source>
</evidence>
<dbReference type="InterPro" id="IPR004143">
    <property type="entry name" value="BPL_LPL_catalytic"/>
</dbReference>
<dbReference type="Pfam" id="PF21948">
    <property type="entry name" value="LplA-B_cat"/>
    <property type="match status" value="1"/>
</dbReference>
<organism evidence="2 3">
    <name type="scientific">Babesia gibsoni</name>
    <dbReference type="NCBI Taxonomy" id="33632"/>
    <lineage>
        <taxon>Eukaryota</taxon>
        <taxon>Sar</taxon>
        <taxon>Alveolata</taxon>
        <taxon>Apicomplexa</taxon>
        <taxon>Aconoidasida</taxon>
        <taxon>Piroplasmida</taxon>
        <taxon>Babesiidae</taxon>
        <taxon>Babesia</taxon>
    </lineage>
</organism>
<accession>A0AAD8PE09</accession>
<comment type="caution">
    <text evidence="2">The sequence shown here is derived from an EMBL/GenBank/DDBJ whole genome shotgun (WGS) entry which is preliminary data.</text>
</comment>
<sequence>MSHVAQWIRQLSQKTQRCLYTIQLDGVDLLRQLKFEEFLYRKVAPVAEGCAFFLVNNHRRTGSRAVVMGFSGNERDFVKDPEETKARGVSIIRRFTGGGTVIVDECSLNTSLIASTQIAKNMSPNLICNWSYDNVFKDCGIFSDRFAVVEGDFVVKDVRKMQSCEQGAREPTEDSSHSYYKVAGNSQAFNHLAFVHHSVFLWSMSPLISQILLHPKKTPNYRDGRDHMSFLRSIREALDTNCNVSTIDDFERALCNRGAKNLLERMNRKVHVIVSATAEEDGDILQSLHRNSVLLSDKLIDDAIAMLHRPVTEVV</sequence>
<name>A0AAD8PE09_BABGI</name>
<evidence type="ECO:0000313" key="3">
    <source>
        <dbReference type="Proteomes" id="UP001230268"/>
    </source>
</evidence>
<dbReference type="AlphaFoldDB" id="A0AAD8PE09"/>
<dbReference type="PANTHER" id="PTHR43506:SF1">
    <property type="entry name" value="BPL_LPL CATALYTIC DOMAIN-CONTAINING PROTEIN"/>
    <property type="match status" value="1"/>
</dbReference>
<gene>
    <name evidence="2" type="ORF">BgAZ_305140</name>
</gene>
<protein>
    <recommendedName>
        <fullName evidence="1">BPL/LPL catalytic domain-containing protein</fullName>
    </recommendedName>
</protein>
<evidence type="ECO:0000313" key="2">
    <source>
        <dbReference type="EMBL" id="KAK1442996.1"/>
    </source>
</evidence>
<keyword evidence="3" id="KW-1185">Reference proteome</keyword>
<dbReference type="Gene3D" id="3.30.930.10">
    <property type="entry name" value="Bira Bifunctional Protein, Domain 2"/>
    <property type="match status" value="1"/>
</dbReference>
<dbReference type="SUPFAM" id="SSF55681">
    <property type="entry name" value="Class II aaRS and biotin synthetases"/>
    <property type="match status" value="1"/>
</dbReference>